<evidence type="ECO:0000256" key="1">
    <source>
        <dbReference type="SAM" id="MobiDB-lite"/>
    </source>
</evidence>
<organism evidence="3 4">
    <name type="scientific">Erythrobacter longus</name>
    <dbReference type="NCBI Taxonomy" id="1044"/>
    <lineage>
        <taxon>Bacteria</taxon>
        <taxon>Pseudomonadati</taxon>
        <taxon>Pseudomonadota</taxon>
        <taxon>Alphaproteobacteria</taxon>
        <taxon>Sphingomonadales</taxon>
        <taxon>Erythrobacteraceae</taxon>
        <taxon>Erythrobacter/Porphyrobacter group</taxon>
        <taxon>Erythrobacter</taxon>
    </lineage>
</organism>
<dbReference type="OrthoDB" id="9779889at2"/>
<dbReference type="RefSeq" id="WP_034960640.1">
    <property type="nucleotide sequence ID" value="NZ_JMIW01000005.1"/>
</dbReference>
<protein>
    <submittedName>
        <fullName evidence="3">Molecular chaperone DnaJ</fullName>
    </submittedName>
</protein>
<dbReference type="AlphaFoldDB" id="A0A074M9R0"/>
<dbReference type="PROSITE" id="PS00636">
    <property type="entry name" value="DNAJ_1"/>
    <property type="match status" value="1"/>
</dbReference>
<gene>
    <name evidence="3" type="ORF">EH31_12760</name>
</gene>
<comment type="caution">
    <text evidence="3">The sequence shown here is derived from an EMBL/GenBank/DDBJ whole genome shotgun (WGS) entry which is preliminary data.</text>
</comment>
<dbReference type="CDD" id="cd06257">
    <property type="entry name" value="DnaJ"/>
    <property type="match status" value="1"/>
</dbReference>
<dbReference type="EMBL" id="JMIW01000005">
    <property type="protein sequence ID" value="KEO89510.1"/>
    <property type="molecule type" value="Genomic_DNA"/>
</dbReference>
<dbReference type="SUPFAM" id="SSF46565">
    <property type="entry name" value="Chaperone J-domain"/>
    <property type="match status" value="1"/>
</dbReference>
<sequence>MRDPYSTLGIARTASEKEVKSAYRKLAKELHPDKNKDNPKAAEKFSDATKAYDLLSDKDKRAQFDRGEIDAEGNPLNPFAGMGGGRPRGPGGGYGGGAQRGGGFRDSEFQGFDTDDMDLGDLFEGLFGGGRNRTAQPPPRGGFGGGGFGARGRAAPPPKKGADIQYRLAVPFVDAASGQDQRITLADGKAISLKLPAGVEDGTQMRLKGKGHAGPGGYGDGIVMVEVAAHPFFRRDGDNIRMDLPITLDEAVNGGKVKCPTVDGPVMLTLKPGANGGTVMRLTGKGWTKKSSKGDKPARGDQLVTLEIQMPKDLDGLKEKLGDWKDPAKPRERFGL</sequence>
<dbReference type="GO" id="GO:0051082">
    <property type="term" value="F:unfolded protein binding"/>
    <property type="evidence" value="ECO:0007669"/>
    <property type="project" value="InterPro"/>
</dbReference>
<feature type="compositionally biased region" description="Basic and acidic residues" evidence="1">
    <location>
        <begin position="28"/>
        <end position="47"/>
    </location>
</feature>
<feature type="compositionally biased region" description="Basic and acidic residues" evidence="1">
    <location>
        <begin position="55"/>
        <end position="69"/>
    </location>
</feature>
<keyword evidence="4" id="KW-1185">Reference proteome</keyword>
<dbReference type="InterPro" id="IPR001623">
    <property type="entry name" value="DnaJ_domain"/>
</dbReference>
<name>A0A074M9R0_ERYLO</name>
<proteinExistence type="predicted"/>
<dbReference type="CDD" id="cd10747">
    <property type="entry name" value="DnaJ_C"/>
    <property type="match status" value="1"/>
</dbReference>
<dbReference type="PANTHER" id="PTHR43096:SF10">
    <property type="entry name" value="CHAPERONE PROTEIN DNAJ A6, CHLOROPLASTIC"/>
    <property type="match status" value="1"/>
</dbReference>
<dbReference type="InterPro" id="IPR008971">
    <property type="entry name" value="HSP40/DnaJ_pept-bd"/>
</dbReference>
<dbReference type="Pfam" id="PF01556">
    <property type="entry name" value="DnaJ_C"/>
    <property type="match status" value="1"/>
</dbReference>
<dbReference type="Pfam" id="PF00226">
    <property type="entry name" value="DnaJ"/>
    <property type="match status" value="1"/>
</dbReference>
<dbReference type="GO" id="GO:0042026">
    <property type="term" value="P:protein refolding"/>
    <property type="evidence" value="ECO:0007669"/>
    <property type="project" value="TreeGrafter"/>
</dbReference>
<dbReference type="eggNOG" id="COG0484">
    <property type="taxonomic scope" value="Bacteria"/>
</dbReference>
<dbReference type="GO" id="GO:0005737">
    <property type="term" value="C:cytoplasm"/>
    <property type="evidence" value="ECO:0007669"/>
    <property type="project" value="TreeGrafter"/>
</dbReference>
<reference evidence="3 4" key="1">
    <citation type="submission" date="2014-04" db="EMBL/GenBank/DDBJ databases">
        <title>A comprehensive comparison of genomes of Erythrobacter spp. strains.</title>
        <authorList>
            <person name="Zheng Q."/>
        </authorList>
    </citation>
    <scope>NUCLEOTIDE SEQUENCE [LARGE SCALE GENOMIC DNA]</scope>
    <source>
        <strain evidence="3 4">DSM 6997</strain>
    </source>
</reference>
<feature type="region of interest" description="Disordered" evidence="1">
    <location>
        <begin position="317"/>
        <end position="336"/>
    </location>
</feature>
<evidence type="ECO:0000313" key="3">
    <source>
        <dbReference type="EMBL" id="KEO89510.1"/>
    </source>
</evidence>
<dbReference type="InterPro" id="IPR002939">
    <property type="entry name" value="DnaJ_C"/>
</dbReference>
<feature type="domain" description="J" evidence="2">
    <location>
        <begin position="3"/>
        <end position="68"/>
    </location>
</feature>
<dbReference type="Proteomes" id="UP000027647">
    <property type="component" value="Unassembled WGS sequence"/>
</dbReference>
<dbReference type="InterPro" id="IPR036869">
    <property type="entry name" value="J_dom_sf"/>
</dbReference>
<dbReference type="Gene3D" id="2.60.260.20">
    <property type="entry name" value="Urease metallochaperone UreE, N-terminal domain"/>
    <property type="match status" value="2"/>
</dbReference>
<dbReference type="InterPro" id="IPR018253">
    <property type="entry name" value="DnaJ_domain_CS"/>
</dbReference>
<dbReference type="SUPFAM" id="SSF49493">
    <property type="entry name" value="HSP40/DnaJ peptide-binding domain"/>
    <property type="match status" value="2"/>
</dbReference>
<evidence type="ECO:0000259" key="2">
    <source>
        <dbReference type="PROSITE" id="PS50076"/>
    </source>
</evidence>
<accession>A0A074M9R0</accession>
<evidence type="ECO:0000313" key="4">
    <source>
        <dbReference type="Proteomes" id="UP000027647"/>
    </source>
</evidence>
<dbReference type="PANTHER" id="PTHR43096">
    <property type="entry name" value="DNAJ HOMOLOG 1, MITOCHONDRIAL-RELATED"/>
    <property type="match status" value="1"/>
</dbReference>
<dbReference type="Gene3D" id="1.10.287.110">
    <property type="entry name" value="DnaJ domain"/>
    <property type="match status" value="1"/>
</dbReference>
<dbReference type="SMART" id="SM00271">
    <property type="entry name" value="DnaJ"/>
    <property type="match status" value="1"/>
</dbReference>
<dbReference type="PRINTS" id="PR00625">
    <property type="entry name" value="JDOMAIN"/>
</dbReference>
<dbReference type="STRING" id="1044.EH31_12760"/>
<dbReference type="PROSITE" id="PS50076">
    <property type="entry name" value="DNAJ_2"/>
    <property type="match status" value="1"/>
</dbReference>
<feature type="compositionally biased region" description="Gly residues" evidence="1">
    <location>
        <begin position="81"/>
        <end position="102"/>
    </location>
</feature>
<dbReference type="eggNOG" id="COG2214">
    <property type="taxonomic scope" value="Bacteria"/>
</dbReference>
<feature type="region of interest" description="Disordered" evidence="1">
    <location>
        <begin position="28"/>
        <end position="111"/>
    </location>
</feature>